<dbReference type="Gene3D" id="3.40.50.150">
    <property type="entry name" value="Vaccinia Virus protein VP39"/>
    <property type="match status" value="1"/>
</dbReference>
<evidence type="ECO:0000256" key="7">
    <source>
        <dbReference type="ARBA" id="ARBA00022691"/>
    </source>
</evidence>
<dbReference type="InterPro" id="IPR007213">
    <property type="entry name" value="Ppm1/Ppm2/Tcmp"/>
</dbReference>
<feature type="binding site" evidence="9">
    <location>
        <position position="205"/>
    </location>
    <ligand>
        <name>S-adenosyl-L-methionine</name>
        <dbReference type="ChEBI" id="CHEBI:59789"/>
    </ligand>
</feature>
<feature type="binding site" evidence="9">
    <location>
        <begin position="178"/>
        <end position="179"/>
    </location>
    <ligand>
        <name>S-adenosyl-L-methionine</name>
        <dbReference type="ChEBI" id="CHEBI:59789"/>
    </ligand>
</feature>
<evidence type="ECO:0000256" key="5">
    <source>
        <dbReference type="ARBA" id="ARBA00022603"/>
    </source>
</evidence>
<reference evidence="11 12" key="1">
    <citation type="submission" date="2018-11" db="EMBL/GenBank/DDBJ databases">
        <title>Genome sequence of Apiotrichum porosum DSM 27194.</title>
        <authorList>
            <person name="Aliyu H."/>
            <person name="Gorte O."/>
            <person name="Ochsenreither K."/>
        </authorList>
    </citation>
    <scope>NUCLEOTIDE SEQUENCE [LARGE SCALE GENOMIC DNA]</scope>
    <source>
        <strain evidence="11 12">DSM 27194</strain>
    </source>
</reference>
<comment type="function">
    <text evidence="8">Methylates the carboxyl group of the C-terminal leucine residue of protein phosphatase 2A catalytic subunits to form alpha-leucine ester residues.</text>
</comment>
<dbReference type="GO" id="GO:0032259">
    <property type="term" value="P:methylation"/>
    <property type="evidence" value="ECO:0007669"/>
    <property type="project" value="UniProtKB-KW"/>
</dbReference>
<organism evidence="11 12">
    <name type="scientific">Apiotrichum porosum</name>
    <dbReference type="NCBI Taxonomy" id="105984"/>
    <lineage>
        <taxon>Eukaryota</taxon>
        <taxon>Fungi</taxon>
        <taxon>Dikarya</taxon>
        <taxon>Basidiomycota</taxon>
        <taxon>Agaricomycotina</taxon>
        <taxon>Tremellomycetes</taxon>
        <taxon>Trichosporonales</taxon>
        <taxon>Trichosporonaceae</taxon>
        <taxon>Apiotrichum</taxon>
    </lineage>
</organism>
<proteinExistence type="inferred from homology"/>
<evidence type="ECO:0000256" key="2">
    <source>
        <dbReference type="ARBA" id="ARBA00010703"/>
    </source>
</evidence>
<dbReference type="InterPro" id="IPR029063">
    <property type="entry name" value="SAM-dependent_MTases_sf"/>
</dbReference>
<evidence type="ECO:0000256" key="3">
    <source>
        <dbReference type="ARBA" id="ARBA00012834"/>
    </source>
</evidence>
<dbReference type="Proteomes" id="UP000279236">
    <property type="component" value="Unassembled WGS sequence"/>
</dbReference>
<evidence type="ECO:0000256" key="8">
    <source>
        <dbReference type="PIRNR" id="PIRNR016305"/>
    </source>
</evidence>
<dbReference type="SUPFAM" id="SSF53335">
    <property type="entry name" value="S-adenosyl-L-methionine-dependent methyltransferases"/>
    <property type="match status" value="1"/>
</dbReference>
<sequence length="342" mass="36810">MLPPPPPSRPAAPSHPDDAIRGTDDDAAASRFSAVSLGYLSDPYASLLYKQQRLAGQSARKAPLINVGTHHRTAALDAVVDSFLSAAGDGAQIVSLGAGSDTRFWRLNDASQTRQTPLGRYVEVDFPQLTAIKAQRIARNRQLTGTLVSADPSSPKPYAVSHGGTALTAANYALLPLDLRGGAATLDADVLPLLDPSKPTLLIAECVFCYMSPDESAAVIQWFGQTFERTAAVIYEMYGLDDAFGRVMRRNLSQRNLSLPGAGFATAQAQADRFLDSALGAGVFNDSGAKSLWDIRTTVVPKRELERISKLEILDEIEELRLVLSHYCVAWASKGLDQVGLR</sequence>
<dbReference type="Pfam" id="PF04072">
    <property type="entry name" value="LCM"/>
    <property type="match status" value="1"/>
</dbReference>
<keyword evidence="6 8" id="KW-0808">Transferase</keyword>
<evidence type="ECO:0000256" key="4">
    <source>
        <dbReference type="ARBA" id="ARBA00017497"/>
    </source>
</evidence>
<comment type="similarity">
    <text evidence="2 8">Belongs to the methyltransferase superfamily. LCMT family.</text>
</comment>
<dbReference type="OrthoDB" id="203237at2759"/>
<keyword evidence="5 8" id="KW-0489">Methyltransferase</keyword>
<dbReference type="GO" id="GO:0018423">
    <property type="term" value="F:protein C-terminal leucine carboxyl O-methyltransferase activity"/>
    <property type="evidence" value="ECO:0007669"/>
    <property type="project" value="UniProtKB-EC"/>
</dbReference>
<dbReference type="GeneID" id="39592032"/>
<dbReference type="EMBL" id="RSCE01000005">
    <property type="protein sequence ID" value="RSH82509.1"/>
    <property type="molecule type" value="Genomic_DNA"/>
</dbReference>
<gene>
    <name evidence="11" type="primary">PPM1</name>
    <name evidence="11" type="ORF">EHS24_007489</name>
</gene>
<feature type="binding site" evidence="9">
    <location>
        <position position="72"/>
    </location>
    <ligand>
        <name>S-adenosyl-L-methionine</name>
        <dbReference type="ChEBI" id="CHEBI:59789"/>
    </ligand>
</feature>
<feature type="region of interest" description="Disordered" evidence="10">
    <location>
        <begin position="1"/>
        <end position="24"/>
    </location>
</feature>
<feature type="binding site" evidence="9">
    <location>
        <position position="97"/>
    </location>
    <ligand>
        <name>S-adenosyl-L-methionine</name>
        <dbReference type="ChEBI" id="CHEBI:59789"/>
    </ligand>
</feature>
<comment type="catalytic activity">
    <reaction evidence="1 8">
        <text>[phosphatase 2A protein]-C-terminal L-leucine + S-adenosyl-L-methionine = [phosphatase 2A protein]-C-terminal L-leucine methyl ester + S-adenosyl-L-homocysteine</text>
        <dbReference type="Rhea" id="RHEA:48544"/>
        <dbReference type="Rhea" id="RHEA-COMP:12134"/>
        <dbReference type="Rhea" id="RHEA-COMP:12135"/>
        <dbReference type="ChEBI" id="CHEBI:57856"/>
        <dbReference type="ChEBI" id="CHEBI:59789"/>
        <dbReference type="ChEBI" id="CHEBI:90516"/>
        <dbReference type="ChEBI" id="CHEBI:90517"/>
        <dbReference type="EC" id="2.1.1.233"/>
    </reaction>
</comment>
<evidence type="ECO:0000313" key="11">
    <source>
        <dbReference type="EMBL" id="RSH82509.1"/>
    </source>
</evidence>
<dbReference type="PANTHER" id="PTHR13600:SF21">
    <property type="entry name" value="LEUCINE CARBOXYL METHYLTRANSFERASE 1"/>
    <property type="match status" value="1"/>
</dbReference>
<dbReference type="EC" id="2.1.1.233" evidence="3 8"/>
<dbReference type="RefSeq" id="XP_028476741.1">
    <property type="nucleotide sequence ID" value="XM_028622848.1"/>
</dbReference>
<feature type="compositionally biased region" description="Basic and acidic residues" evidence="10">
    <location>
        <begin position="15"/>
        <end position="24"/>
    </location>
</feature>
<dbReference type="AlphaFoldDB" id="A0A427XUI5"/>
<dbReference type="PIRSF" id="PIRSF016305">
    <property type="entry name" value="LCM_mtfrase"/>
    <property type="match status" value="1"/>
</dbReference>
<accession>A0A427XUI5</accession>
<feature type="compositionally biased region" description="Pro residues" evidence="10">
    <location>
        <begin position="1"/>
        <end position="10"/>
    </location>
</feature>
<evidence type="ECO:0000256" key="6">
    <source>
        <dbReference type="ARBA" id="ARBA00022679"/>
    </source>
</evidence>
<evidence type="ECO:0000313" key="12">
    <source>
        <dbReference type="Proteomes" id="UP000279236"/>
    </source>
</evidence>
<evidence type="ECO:0000256" key="1">
    <source>
        <dbReference type="ARBA" id="ARBA00000724"/>
    </source>
</evidence>
<name>A0A427XUI5_9TREE</name>
<comment type="caution">
    <text evidence="11">The sequence shown here is derived from an EMBL/GenBank/DDBJ whole genome shotgun (WGS) entry which is preliminary data.</text>
</comment>
<evidence type="ECO:0000256" key="9">
    <source>
        <dbReference type="PIRSR" id="PIRSR016305-1"/>
    </source>
</evidence>
<dbReference type="PANTHER" id="PTHR13600">
    <property type="entry name" value="LEUCINE CARBOXYL METHYLTRANSFERASE"/>
    <property type="match status" value="1"/>
</dbReference>
<protein>
    <recommendedName>
        <fullName evidence="4 8">Leucine carboxyl methyltransferase 1</fullName>
        <ecNumber evidence="3 8">2.1.1.233</ecNumber>
    </recommendedName>
</protein>
<evidence type="ECO:0000256" key="10">
    <source>
        <dbReference type="SAM" id="MobiDB-lite"/>
    </source>
</evidence>
<keyword evidence="7 8" id="KW-0949">S-adenosyl-L-methionine</keyword>
<keyword evidence="12" id="KW-1185">Reference proteome</keyword>
<dbReference type="STRING" id="105984.A0A427XUI5"/>
<dbReference type="InterPro" id="IPR016651">
    <property type="entry name" value="LCMT1"/>
</dbReference>